<sequence>MELWPIIIILFVAAIILLALSFFVKEEDDGVMKEIAEFTLQMTEEMHILKTRVSQLEKALGNTETEEQPLTIKKLSDVTKQQILSLYEKGKTFDEIAEQLNLPETTVELEIDNHQDSLKSE</sequence>
<organism evidence="2 3">
    <name type="scientific">Jeotgalibaca porci</name>
    <dbReference type="NCBI Taxonomy" id="1868793"/>
    <lineage>
        <taxon>Bacteria</taxon>
        <taxon>Bacillati</taxon>
        <taxon>Bacillota</taxon>
        <taxon>Bacilli</taxon>
        <taxon>Lactobacillales</taxon>
        <taxon>Carnobacteriaceae</taxon>
        <taxon>Jeotgalibaca</taxon>
    </lineage>
</organism>
<evidence type="ECO:0000313" key="2">
    <source>
        <dbReference type="EMBL" id="QIK52496.1"/>
    </source>
</evidence>
<evidence type="ECO:0000256" key="1">
    <source>
        <dbReference type="SAM" id="Phobius"/>
    </source>
</evidence>
<dbReference type="Gene3D" id="1.10.10.60">
    <property type="entry name" value="Homeodomain-like"/>
    <property type="match status" value="1"/>
</dbReference>
<dbReference type="RefSeq" id="WP_166063528.1">
    <property type="nucleotide sequence ID" value="NZ_CP049889.1"/>
</dbReference>
<keyword evidence="1" id="KW-0812">Transmembrane</keyword>
<keyword evidence="1" id="KW-0472">Membrane</keyword>
<dbReference type="KEGG" id="jpo:G7058_10820"/>
<keyword evidence="3" id="KW-1185">Reference proteome</keyword>
<evidence type="ECO:0000313" key="3">
    <source>
        <dbReference type="Proteomes" id="UP000501830"/>
    </source>
</evidence>
<dbReference type="Proteomes" id="UP000501830">
    <property type="component" value="Chromosome"/>
</dbReference>
<keyword evidence="1" id="KW-1133">Transmembrane helix</keyword>
<gene>
    <name evidence="2" type="ORF">G7058_10820</name>
</gene>
<protein>
    <submittedName>
        <fullName evidence="2">Uncharacterized protein</fullName>
    </submittedName>
</protein>
<dbReference type="AlphaFoldDB" id="A0A6G7WJR9"/>
<name>A0A6G7WJR9_9LACT</name>
<dbReference type="EMBL" id="CP049889">
    <property type="protein sequence ID" value="QIK52496.1"/>
    <property type="molecule type" value="Genomic_DNA"/>
</dbReference>
<proteinExistence type="predicted"/>
<feature type="transmembrane region" description="Helical" evidence="1">
    <location>
        <begin position="6"/>
        <end position="24"/>
    </location>
</feature>
<dbReference type="GeneID" id="94553779"/>
<reference evidence="2 3" key="1">
    <citation type="journal article" date="2017" name="Int. J. Syst. Evol. Microbiol.">
        <title>Jeotgalibaca porci sp. nov. and Jeotgalibaca arthritidis sp. nov., isolated from pigs, and emended description of the genus Jeotgalibaca.</title>
        <authorList>
            <person name="Zamora L."/>
            <person name="Perez-Sancho M."/>
            <person name="Dominguez L."/>
            <person name="Fernandez-Garayzabal J.F."/>
            <person name="Vela A.I."/>
        </authorList>
    </citation>
    <scope>NUCLEOTIDE SEQUENCE [LARGE SCALE GENOMIC DNA]</scope>
    <source>
        <strain evidence="2 3">CCUG 69148</strain>
    </source>
</reference>
<accession>A0A6G7WJR9</accession>